<proteinExistence type="predicted"/>
<dbReference type="Pfam" id="PF00413">
    <property type="entry name" value="Peptidase_M10"/>
    <property type="match status" value="1"/>
</dbReference>
<protein>
    <submittedName>
        <fullName evidence="8">Matrixin family metalloprotease</fullName>
    </submittedName>
</protein>
<dbReference type="Gene3D" id="2.60.120.380">
    <property type="match status" value="2"/>
</dbReference>
<dbReference type="InterPro" id="IPR024079">
    <property type="entry name" value="MetalloPept_cat_dom_sf"/>
</dbReference>
<organism evidence="8 9">
    <name type="scientific">Archangium minus</name>
    <dbReference type="NCBI Taxonomy" id="83450"/>
    <lineage>
        <taxon>Bacteria</taxon>
        <taxon>Pseudomonadati</taxon>
        <taxon>Myxococcota</taxon>
        <taxon>Myxococcia</taxon>
        <taxon>Myxococcales</taxon>
        <taxon>Cystobacterineae</taxon>
        <taxon>Archangiaceae</taxon>
        <taxon>Archangium</taxon>
    </lineage>
</organism>
<dbReference type="Pfam" id="PF04151">
    <property type="entry name" value="PPC"/>
    <property type="match status" value="2"/>
</dbReference>
<evidence type="ECO:0000256" key="1">
    <source>
        <dbReference type="ARBA" id="ARBA00022670"/>
    </source>
</evidence>
<feature type="compositionally biased region" description="Low complexity" evidence="5">
    <location>
        <begin position="384"/>
        <end position="406"/>
    </location>
</feature>
<sequence>MTKSRFAVSITGLSLLAAVGCGGAEGLSDAEPVGQALSWEEFRAQVYQDPEGVFIVNGDTPLHNEKLLREFYEQYVKAGQLIVHAPGGTDAKWNDTQKLNLTYCVSTTFGSNYDKVVQDMAAAAGAWEAVAKIKFVYLSAEDANCTASNPNVLFDVRPVNTGGQYVARAFFPDSPRSERNVLIDNSAFGNLDPWTLPGILRHELGHTLGFRHEHTRPESGTCFEDSDWRVLTTYDSESVMHYPHCNGSQTGDLVITTKDQIGAATLYGTPNGEPPPTEPPPPSGTPVSESVSGSVSKNQEVNYGPYTVVPGTSFKVTMTGTGDPDLYVQFGSAPSTTSYACRPYANGASESCTVTVPSSQTKAYIMVRGYAAGTFKLAIEYTKPSTGTGTPTSETVSGSVSTSQSKNHGPYSVVAGTIFKVVMSGSGDPDLYVKFGSAPSTTSYNCRPYLDGAAETCELTVPSGQTSAYIMVNGYTSGSYNLAISYTKP</sequence>
<feature type="region of interest" description="Disordered" evidence="5">
    <location>
        <begin position="264"/>
        <end position="299"/>
    </location>
</feature>
<evidence type="ECO:0000256" key="5">
    <source>
        <dbReference type="SAM" id="MobiDB-lite"/>
    </source>
</evidence>
<evidence type="ECO:0000256" key="2">
    <source>
        <dbReference type="ARBA" id="ARBA00022723"/>
    </source>
</evidence>
<keyword evidence="3" id="KW-0378">Hydrolase</keyword>
<dbReference type="GO" id="GO:0008237">
    <property type="term" value="F:metallopeptidase activity"/>
    <property type="evidence" value="ECO:0007669"/>
    <property type="project" value="UniProtKB-KW"/>
</dbReference>
<dbReference type="InterPro" id="IPR001818">
    <property type="entry name" value="Pept_M10_metallopeptidase"/>
</dbReference>
<dbReference type="SUPFAM" id="SSF55486">
    <property type="entry name" value="Metalloproteases ('zincins'), catalytic domain"/>
    <property type="match status" value="1"/>
</dbReference>
<dbReference type="EMBL" id="CP043494">
    <property type="protein sequence ID" value="WNG49990.1"/>
    <property type="molecule type" value="Genomic_DNA"/>
</dbReference>
<feature type="domain" description="Peptidase metallopeptidase" evidence="7">
    <location>
        <begin position="89"/>
        <end position="248"/>
    </location>
</feature>
<name>A0ABY9X3N7_9BACT</name>
<dbReference type="PROSITE" id="PS51257">
    <property type="entry name" value="PROKAR_LIPOPROTEIN"/>
    <property type="match status" value="1"/>
</dbReference>
<feature type="compositionally biased region" description="Low complexity" evidence="5">
    <location>
        <begin position="285"/>
        <end position="296"/>
    </location>
</feature>
<feature type="chain" id="PRO_5045702155" evidence="6">
    <location>
        <begin position="24"/>
        <end position="489"/>
    </location>
</feature>
<evidence type="ECO:0000259" key="7">
    <source>
        <dbReference type="SMART" id="SM00235"/>
    </source>
</evidence>
<dbReference type="InterPro" id="IPR006026">
    <property type="entry name" value="Peptidase_Metallo"/>
</dbReference>
<reference evidence="8 9" key="1">
    <citation type="submission" date="2019-08" db="EMBL/GenBank/DDBJ databases">
        <title>Archangium and Cystobacter genomes.</title>
        <authorList>
            <person name="Chen I.-C.K."/>
            <person name="Wielgoss S."/>
        </authorList>
    </citation>
    <scope>NUCLEOTIDE SEQUENCE [LARGE SCALE GENOMIC DNA]</scope>
    <source>
        <strain evidence="8 9">Cbm 6</strain>
    </source>
</reference>
<dbReference type="InterPro" id="IPR007280">
    <property type="entry name" value="Peptidase_C_arc/bac"/>
</dbReference>
<feature type="region of interest" description="Disordered" evidence="5">
    <location>
        <begin position="384"/>
        <end position="407"/>
    </location>
</feature>
<dbReference type="RefSeq" id="WP_395808545.1">
    <property type="nucleotide sequence ID" value="NZ_CP043494.1"/>
</dbReference>
<feature type="compositionally biased region" description="Pro residues" evidence="5">
    <location>
        <begin position="272"/>
        <end position="284"/>
    </location>
</feature>
<keyword evidence="6" id="KW-0732">Signal</keyword>
<gene>
    <name evidence="8" type="ORF">F0U60_42100</name>
</gene>
<feature type="signal peptide" evidence="6">
    <location>
        <begin position="1"/>
        <end position="23"/>
    </location>
</feature>
<evidence type="ECO:0000313" key="9">
    <source>
        <dbReference type="Proteomes" id="UP001611383"/>
    </source>
</evidence>
<evidence type="ECO:0000256" key="3">
    <source>
        <dbReference type="ARBA" id="ARBA00022801"/>
    </source>
</evidence>
<keyword evidence="9" id="KW-1185">Reference proteome</keyword>
<evidence type="ECO:0000256" key="4">
    <source>
        <dbReference type="ARBA" id="ARBA00022833"/>
    </source>
</evidence>
<keyword evidence="1" id="KW-0645">Protease</keyword>
<evidence type="ECO:0000256" key="6">
    <source>
        <dbReference type="SAM" id="SignalP"/>
    </source>
</evidence>
<keyword evidence="8" id="KW-0482">Metalloprotease</keyword>
<dbReference type="SMART" id="SM00235">
    <property type="entry name" value="ZnMc"/>
    <property type="match status" value="1"/>
</dbReference>
<keyword evidence="4" id="KW-0862">Zinc</keyword>
<dbReference type="Proteomes" id="UP001611383">
    <property type="component" value="Chromosome"/>
</dbReference>
<evidence type="ECO:0000313" key="8">
    <source>
        <dbReference type="EMBL" id="WNG49990.1"/>
    </source>
</evidence>
<dbReference type="Gene3D" id="3.40.390.10">
    <property type="entry name" value="Collagenase (Catalytic Domain)"/>
    <property type="match status" value="1"/>
</dbReference>
<keyword evidence="2" id="KW-0479">Metal-binding</keyword>
<accession>A0ABY9X3N7</accession>